<dbReference type="GO" id="GO:0032259">
    <property type="term" value="P:methylation"/>
    <property type="evidence" value="ECO:0007669"/>
    <property type="project" value="UniProtKB-KW"/>
</dbReference>
<dbReference type="RefSeq" id="WP_123287911.1">
    <property type="nucleotide sequence ID" value="NZ_JACIJB010000004.1"/>
</dbReference>
<organism evidence="1 2">
    <name type="scientific">Brevundimonas halotolerans</name>
    <dbReference type="NCBI Taxonomy" id="69670"/>
    <lineage>
        <taxon>Bacteria</taxon>
        <taxon>Pseudomonadati</taxon>
        <taxon>Pseudomonadota</taxon>
        <taxon>Alphaproteobacteria</taxon>
        <taxon>Caulobacterales</taxon>
        <taxon>Caulobacteraceae</taxon>
        <taxon>Brevundimonas</taxon>
    </lineage>
</organism>
<comment type="caution">
    <text evidence="1">The sequence shown here is derived from an EMBL/GenBank/DDBJ whole genome shotgun (WGS) entry which is preliminary data.</text>
</comment>
<keyword evidence="1" id="KW-0489">Methyltransferase</keyword>
<dbReference type="Proteomes" id="UP000548978">
    <property type="component" value="Unassembled WGS sequence"/>
</dbReference>
<dbReference type="AlphaFoldDB" id="A0A7W9A3P2"/>
<name>A0A7W9A3P2_9CAUL</name>
<evidence type="ECO:0000313" key="1">
    <source>
        <dbReference type="EMBL" id="MBB5660530.1"/>
    </source>
</evidence>
<gene>
    <name evidence="1" type="ORF">FHS65_001276</name>
</gene>
<keyword evidence="2" id="KW-1185">Reference proteome</keyword>
<dbReference type="EMBL" id="JACIJB010000004">
    <property type="protein sequence ID" value="MBB5660530.1"/>
    <property type="molecule type" value="Genomic_DNA"/>
</dbReference>
<reference evidence="1 2" key="1">
    <citation type="submission" date="2020-08" db="EMBL/GenBank/DDBJ databases">
        <title>Genomic Encyclopedia of Type Strains, Phase IV (KMG-IV): sequencing the most valuable type-strain genomes for metagenomic binning, comparative biology and taxonomic classification.</title>
        <authorList>
            <person name="Goeker M."/>
        </authorList>
    </citation>
    <scope>NUCLEOTIDE SEQUENCE [LARGE SCALE GENOMIC DNA]</scope>
    <source>
        <strain evidence="1 2">DSM 24448</strain>
    </source>
</reference>
<dbReference type="GO" id="GO:0004719">
    <property type="term" value="F:protein-L-isoaspartate (D-aspartate) O-methyltransferase activity"/>
    <property type="evidence" value="ECO:0007669"/>
    <property type="project" value="UniProtKB-EC"/>
</dbReference>
<protein>
    <submittedName>
        <fullName evidence="1">Protein-L-isoaspartate(D-aspartate) O-methyltransferase</fullName>
        <ecNumber evidence="1">2.1.1.77</ecNumber>
    </submittedName>
</protein>
<dbReference type="OrthoDB" id="9798496at2"/>
<proteinExistence type="predicted"/>
<dbReference type="Gene3D" id="3.40.50.150">
    <property type="entry name" value="Vaccinia Virus protein VP39"/>
    <property type="match status" value="1"/>
</dbReference>
<accession>A0A7W9A3P2</accession>
<dbReference type="SUPFAM" id="SSF53335">
    <property type="entry name" value="S-adenosyl-L-methionine-dependent methyltransferases"/>
    <property type="match status" value="1"/>
</dbReference>
<keyword evidence="1" id="KW-0808">Transferase</keyword>
<dbReference type="EC" id="2.1.1.77" evidence="1"/>
<dbReference type="InterPro" id="IPR029063">
    <property type="entry name" value="SAM-dependent_MTases_sf"/>
</dbReference>
<evidence type="ECO:0000313" key="2">
    <source>
        <dbReference type="Proteomes" id="UP000548978"/>
    </source>
</evidence>
<sequence>MDFQTARKVMVDSQVRVNDVTDRALQAALLAVPREALCAPDRAFSAYAEVEVPVTATRSLMLPRDLSKLLMAAAPKPGERALVMSGAYAAAVLAQMGLDVTLQESDAEALAISAPTLSAAGVTVVEAPLDRPQSDGWDLIVSEVAVPVRPDAWLDALKVGGRAVLVERNGPVGKASLHMRTPEGWSRRQLFDATPPVLDELRPEPAFSL</sequence>